<proteinExistence type="predicted"/>
<dbReference type="Proteomes" id="UP000053676">
    <property type="component" value="Unassembled WGS sequence"/>
</dbReference>
<dbReference type="AlphaFoldDB" id="W2TEI6"/>
<dbReference type="EMBL" id="KI659498">
    <property type="protein sequence ID" value="ETN79412.1"/>
    <property type="molecule type" value="Genomic_DNA"/>
</dbReference>
<dbReference type="KEGG" id="nai:NECAME_18121"/>
<accession>W2TEI6</accession>
<evidence type="ECO:0000313" key="1">
    <source>
        <dbReference type="EMBL" id="ETN79412.1"/>
    </source>
</evidence>
<organism evidence="1 2">
    <name type="scientific">Necator americanus</name>
    <name type="common">Human hookworm</name>
    <dbReference type="NCBI Taxonomy" id="51031"/>
    <lineage>
        <taxon>Eukaryota</taxon>
        <taxon>Metazoa</taxon>
        <taxon>Ecdysozoa</taxon>
        <taxon>Nematoda</taxon>
        <taxon>Chromadorea</taxon>
        <taxon>Rhabditida</taxon>
        <taxon>Rhabditina</taxon>
        <taxon>Rhabditomorpha</taxon>
        <taxon>Strongyloidea</taxon>
        <taxon>Ancylostomatidae</taxon>
        <taxon>Bunostominae</taxon>
        <taxon>Necator</taxon>
    </lineage>
</organism>
<dbReference type="OrthoDB" id="5832915at2759"/>
<evidence type="ECO:0000313" key="2">
    <source>
        <dbReference type="Proteomes" id="UP000053676"/>
    </source>
</evidence>
<keyword evidence="2" id="KW-1185">Reference proteome</keyword>
<gene>
    <name evidence="1" type="ORF">NECAME_18121</name>
</gene>
<reference evidence="2" key="1">
    <citation type="journal article" date="2014" name="Nat. Genet.">
        <title>Genome of the human hookworm Necator americanus.</title>
        <authorList>
            <person name="Tang Y.T."/>
            <person name="Gao X."/>
            <person name="Rosa B.A."/>
            <person name="Abubucker S."/>
            <person name="Hallsworth-Pepin K."/>
            <person name="Martin J."/>
            <person name="Tyagi R."/>
            <person name="Heizer E."/>
            <person name="Zhang X."/>
            <person name="Bhonagiri-Palsikar V."/>
            <person name="Minx P."/>
            <person name="Warren W.C."/>
            <person name="Wang Q."/>
            <person name="Zhan B."/>
            <person name="Hotez P.J."/>
            <person name="Sternberg P.W."/>
            <person name="Dougall A."/>
            <person name="Gaze S.T."/>
            <person name="Mulvenna J."/>
            <person name="Sotillo J."/>
            <person name="Ranganathan S."/>
            <person name="Rabelo E.M."/>
            <person name="Wilson R.K."/>
            <person name="Felgner P.L."/>
            <person name="Bethony J."/>
            <person name="Hawdon J.M."/>
            <person name="Gasser R.B."/>
            <person name="Loukas A."/>
            <person name="Mitreva M."/>
        </authorList>
    </citation>
    <scope>NUCLEOTIDE SEQUENCE [LARGE SCALE GENOMIC DNA]</scope>
</reference>
<sequence>MFGRRLRIIIGTTREIDGREKEKKIAERAIPMTISASVEKTSSVPIDDVVFLLNIGDKEQLSLNDNRTLVDSNSTQIFEQFALTDAFNTTTEEQKAPMTASGRKAFSQDQISITSSMTAAPGPALNSTLTPLTTPHSDNPHFDRELNTWVYSFDDFLPYPSVYFSVMVIAGKYRPRPPSQRNPAGVTVFSRGENLPSGYTHIVKAFPFDNGHVIRILDPAASDVLVEFSFIVLKDGHECQRLCLYRRRYIECRRNTVRLSKYSALSDRVDFYKYGGFEYVRDNAPLSPIISYFQTTRQVIDRRWKGAGYFRRRTQDAFIFICPSD</sequence>
<name>W2TEI6_NECAM</name>
<protein>
    <submittedName>
        <fullName evidence="1">Uncharacterized protein</fullName>
    </submittedName>
</protein>